<feature type="region of interest" description="Disordered" evidence="1">
    <location>
        <begin position="76"/>
        <end position="126"/>
    </location>
</feature>
<gene>
    <name evidence="2" type="ORF">A4X03_0g1771</name>
</gene>
<sequence length="126" mass="13042">MSLLLAPYNNAMRLGQGFNSYTQQICIDDAVLIDPDRDENVINNAGLTMKMLAAQTGSISALARMPGLVNADANLPLPNTANASSSTNDGPATAAFDTRTQIQKSTQLTKIGVPGTDGTGSGSGQQ</sequence>
<evidence type="ECO:0000313" key="3">
    <source>
        <dbReference type="Proteomes" id="UP000077671"/>
    </source>
</evidence>
<comment type="caution">
    <text evidence="2">The sequence shown here is derived from an EMBL/GenBank/DDBJ whole genome shotgun (WGS) entry which is preliminary data.</text>
</comment>
<reference evidence="2" key="1">
    <citation type="submission" date="2016-04" db="EMBL/GenBank/DDBJ databases">
        <authorList>
            <person name="Nguyen H.D."/>
            <person name="Kesanakurti P."/>
            <person name="Cullis J."/>
            <person name="Levesque C.A."/>
            <person name="Hambleton S."/>
        </authorList>
    </citation>
    <scope>NUCLEOTIDE SEQUENCE</scope>
    <source>
        <strain evidence="2">DAOMC 238032</strain>
    </source>
</reference>
<dbReference type="AlphaFoldDB" id="A0A177VA54"/>
<accession>A0A177VA54</accession>
<evidence type="ECO:0000313" key="2">
    <source>
        <dbReference type="EMBL" id="KAE8263318.1"/>
    </source>
</evidence>
<dbReference type="Proteomes" id="UP000077671">
    <property type="component" value="Unassembled WGS sequence"/>
</dbReference>
<feature type="compositionally biased region" description="Polar residues" evidence="1">
    <location>
        <begin position="77"/>
        <end position="90"/>
    </location>
</feature>
<feature type="compositionally biased region" description="Polar residues" evidence="1">
    <location>
        <begin position="98"/>
        <end position="109"/>
    </location>
</feature>
<reference evidence="2" key="2">
    <citation type="journal article" date="2019" name="IMA Fungus">
        <title>Genome sequencing and comparison of five Tilletia species to identify candidate genes for the detection of regulated species infecting wheat.</title>
        <authorList>
            <person name="Nguyen H.D.T."/>
            <person name="Sultana T."/>
            <person name="Kesanakurti P."/>
            <person name="Hambleton S."/>
        </authorList>
    </citation>
    <scope>NUCLEOTIDE SEQUENCE</scope>
    <source>
        <strain evidence="2">DAOMC 238032</strain>
    </source>
</reference>
<organism evidence="2 3">
    <name type="scientific">Tilletia caries</name>
    <name type="common">wheat bunt fungus</name>
    <dbReference type="NCBI Taxonomy" id="13290"/>
    <lineage>
        <taxon>Eukaryota</taxon>
        <taxon>Fungi</taxon>
        <taxon>Dikarya</taxon>
        <taxon>Basidiomycota</taxon>
        <taxon>Ustilaginomycotina</taxon>
        <taxon>Exobasidiomycetes</taxon>
        <taxon>Tilletiales</taxon>
        <taxon>Tilletiaceae</taxon>
        <taxon>Tilletia</taxon>
    </lineage>
</organism>
<feature type="compositionally biased region" description="Gly residues" evidence="1">
    <location>
        <begin position="115"/>
        <end position="126"/>
    </location>
</feature>
<dbReference type="EMBL" id="LWDD02000153">
    <property type="protein sequence ID" value="KAE8263318.1"/>
    <property type="molecule type" value="Genomic_DNA"/>
</dbReference>
<name>A0A177VA54_9BASI</name>
<proteinExistence type="predicted"/>
<evidence type="ECO:0000256" key="1">
    <source>
        <dbReference type="SAM" id="MobiDB-lite"/>
    </source>
</evidence>
<protein>
    <submittedName>
        <fullName evidence="2">Uncharacterized protein</fullName>
    </submittedName>
</protein>